<dbReference type="InterPro" id="IPR002491">
    <property type="entry name" value="ABC_transptr_periplasmic_BD"/>
</dbReference>
<evidence type="ECO:0000313" key="2">
    <source>
        <dbReference type="EMBL" id="MBE9078598.1"/>
    </source>
</evidence>
<sequence>MADPRIVSLIPSATEIVAQLGLGQYLVGRSHECDFPAQVQALPVCTEPNFEPVGSSAEIHQRVSDLLQSALSIYKIKTDILAQLQPTHIVTQAQCEVCAVSLSEVEAAVAELTQVKAQIISLQPATLADVWDDMRRVAEQISPEKNEKEKLAEAAIAPLQARVQTCRQRFASLTHPPTVACIEWTDPLMGAGNWIPELVTLAGGRALFGEVGQHSDWLSWPDLLAANPDVIIVMPCGYDLTQTRQATQALCQNSSWPKLQAVQQGRVYLTDGNQYFNRPGPRLVDSLEILAEVLRPNLTQPRYKTVGWEPFVSAEITADSALP</sequence>
<proteinExistence type="predicted"/>
<dbReference type="SUPFAM" id="SSF53807">
    <property type="entry name" value="Helical backbone' metal receptor"/>
    <property type="match status" value="1"/>
</dbReference>
<name>A0A8J7AJ82_9CYAN</name>
<comment type="caution">
    <text evidence="2">The sequence shown here is derived from an EMBL/GenBank/DDBJ whole genome shotgun (WGS) entry which is preliminary data.</text>
</comment>
<organism evidence="2 3">
    <name type="scientific">Vasconcelosia minhoensis LEGE 07310</name>
    <dbReference type="NCBI Taxonomy" id="915328"/>
    <lineage>
        <taxon>Bacteria</taxon>
        <taxon>Bacillati</taxon>
        <taxon>Cyanobacteriota</taxon>
        <taxon>Cyanophyceae</taxon>
        <taxon>Nodosilineales</taxon>
        <taxon>Cymatolegaceae</taxon>
        <taxon>Vasconcelosia</taxon>
        <taxon>Vasconcelosia minhoensis</taxon>
    </lineage>
</organism>
<dbReference type="AlphaFoldDB" id="A0A8J7AJ82"/>
<dbReference type="Proteomes" id="UP000636505">
    <property type="component" value="Unassembled WGS sequence"/>
</dbReference>
<evidence type="ECO:0000259" key="1">
    <source>
        <dbReference type="PROSITE" id="PS50983"/>
    </source>
</evidence>
<dbReference type="CDD" id="cd01144">
    <property type="entry name" value="BtuF"/>
    <property type="match status" value="1"/>
</dbReference>
<dbReference type="EMBL" id="JADEXG010000036">
    <property type="protein sequence ID" value="MBE9078598.1"/>
    <property type="molecule type" value="Genomic_DNA"/>
</dbReference>
<dbReference type="PROSITE" id="PS50983">
    <property type="entry name" value="FE_B12_PBP"/>
    <property type="match status" value="1"/>
</dbReference>
<dbReference type="PANTHER" id="PTHR42860">
    <property type="entry name" value="VITAMIN B12-BINDING PROTEIN"/>
    <property type="match status" value="1"/>
</dbReference>
<dbReference type="PANTHER" id="PTHR42860:SF1">
    <property type="entry name" value="VITAMIN B12-BINDING PROTEIN"/>
    <property type="match status" value="1"/>
</dbReference>
<feature type="domain" description="Fe/B12 periplasmic-binding" evidence="1">
    <location>
        <begin position="5"/>
        <end position="298"/>
    </location>
</feature>
<evidence type="ECO:0000313" key="3">
    <source>
        <dbReference type="Proteomes" id="UP000636505"/>
    </source>
</evidence>
<dbReference type="InterPro" id="IPR051030">
    <property type="entry name" value="Vitamin_B12-ABC_binding"/>
</dbReference>
<accession>A0A8J7AJ82</accession>
<dbReference type="RefSeq" id="WP_193908589.1">
    <property type="nucleotide sequence ID" value="NZ_JADEXG010000036.1"/>
</dbReference>
<protein>
    <submittedName>
        <fullName evidence="2">Cobalamin-binding protein</fullName>
    </submittedName>
</protein>
<keyword evidence="3" id="KW-1185">Reference proteome</keyword>
<dbReference type="Gene3D" id="3.40.50.1980">
    <property type="entry name" value="Nitrogenase molybdenum iron protein domain"/>
    <property type="match status" value="2"/>
</dbReference>
<dbReference type="Pfam" id="PF01497">
    <property type="entry name" value="Peripla_BP_2"/>
    <property type="match status" value="1"/>
</dbReference>
<gene>
    <name evidence="2" type="ORF">IQ241_15065</name>
</gene>
<reference evidence="2" key="1">
    <citation type="submission" date="2020-10" db="EMBL/GenBank/DDBJ databases">
        <authorList>
            <person name="Castelo-Branco R."/>
            <person name="Eusebio N."/>
            <person name="Adriana R."/>
            <person name="Vieira A."/>
            <person name="Brugerolle De Fraissinette N."/>
            <person name="Rezende De Castro R."/>
            <person name="Schneider M.P."/>
            <person name="Vasconcelos V."/>
            <person name="Leao P.N."/>
        </authorList>
    </citation>
    <scope>NUCLEOTIDE SEQUENCE</scope>
    <source>
        <strain evidence="2">LEGE 07310</strain>
    </source>
</reference>